<name>A0A368JM86_9BACT</name>
<organism evidence="1 2">
    <name type="scientific">Larkinella punicea</name>
    <dbReference type="NCBI Taxonomy" id="2315727"/>
    <lineage>
        <taxon>Bacteria</taxon>
        <taxon>Pseudomonadati</taxon>
        <taxon>Bacteroidota</taxon>
        <taxon>Cytophagia</taxon>
        <taxon>Cytophagales</taxon>
        <taxon>Spirosomataceae</taxon>
        <taxon>Larkinella</taxon>
    </lineage>
</organism>
<reference evidence="1 2" key="1">
    <citation type="submission" date="2018-07" db="EMBL/GenBank/DDBJ databases">
        <title>Genome analysis of Larkinella rosea.</title>
        <authorList>
            <person name="Zhou Z."/>
            <person name="Wang G."/>
        </authorList>
    </citation>
    <scope>NUCLEOTIDE SEQUENCE [LARGE SCALE GENOMIC DNA]</scope>
    <source>
        <strain evidence="2">zzj9</strain>
    </source>
</reference>
<evidence type="ECO:0000313" key="2">
    <source>
        <dbReference type="Proteomes" id="UP000253383"/>
    </source>
</evidence>
<evidence type="ECO:0008006" key="3">
    <source>
        <dbReference type="Google" id="ProtNLM"/>
    </source>
</evidence>
<dbReference type="OrthoDB" id="961143at2"/>
<comment type="caution">
    <text evidence="1">The sequence shown here is derived from an EMBL/GenBank/DDBJ whole genome shotgun (WGS) entry which is preliminary data.</text>
</comment>
<dbReference type="Proteomes" id="UP000253383">
    <property type="component" value="Unassembled WGS sequence"/>
</dbReference>
<dbReference type="RefSeq" id="WP_114406829.1">
    <property type="nucleotide sequence ID" value="NZ_QOWE01000011.1"/>
</dbReference>
<proteinExistence type="predicted"/>
<dbReference type="AlphaFoldDB" id="A0A368JM86"/>
<sequence length="97" mass="11104">MKTEGFKTEQPIIDRISFRKQGYLSLFLEDGRILYVPLSRFPSIARLNGHQRKQYHIADGTVLMFADDDNVYPIQEFIGTNTSQPDHLVSYKAVLAA</sequence>
<keyword evidence="2" id="KW-1185">Reference proteome</keyword>
<accession>A0A368JM86</accession>
<gene>
    <name evidence="1" type="ORF">DUE52_14960</name>
</gene>
<dbReference type="EMBL" id="QOWE01000011">
    <property type="protein sequence ID" value="RCR68779.1"/>
    <property type="molecule type" value="Genomic_DNA"/>
</dbReference>
<protein>
    <recommendedName>
        <fullName evidence="3">DUF2442 domain-containing protein</fullName>
    </recommendedName>
</protein>
<evidence type="ECO:0000313" key="1">
    <source>
        <dbReference type="EMBL" id="RCR68779.1"/>
    </source>
</evidence>